<dbReference type="CDD" id="cd00156">
    <property type="entry name" value="REC"/>
    <property type="match status" value="1"/>
</dbReference>
<dbReference type="CDD" id="cd16922">
    <property type="entry name" value="HATPase_EvgS-ArcB-TorS-like"/>
    <property type="match status" value="1"/>
</dbReference>
<accession>A0A5M9HFU5</accession>
<evidence type="ECO:0000256" key="4">
    <source>
        <dbReference type="ARBA" id="ARBA00022553"/>
    </source>
</evidence>
<keyword evidence="8" id="KW-0418">Kinase</keyword>
<dbReference type="SMART" id="SM00387">
    <property type="entry name" value="HATPase_c"/>
    <property type="match status" value="1"/>
</dbReference>
<dbReference type="Gene3D" id="2.130.10.10">
    <property type="entry name" value="YVTN repeat-like/Quinoprotein amine dehydrogenase"/>
    <property type="match status" value="4"/>
</dbReference>
<organism evidence="17 18">
    <name type="scientific">Arcticibacter tournemirensis</name>
    <dbReference type="NCBI Taxonomy" id="699437"/>
    <lineage>
        <taxon>Bacteria</taxon>
        <taxon>Pseudomonadati</taxon>
        <taxon>Bacteroidota</taxon>
        <taxon>Sphingobacteriia</taxon>
        <taxon>Sphingobacteriales</taxon>
        <taxon>Sphingobacteriaceae</taxon>
        <taxon>Arcticibacter</taxon>
    </lineage>
</organism>
<keyword evidence="18" id="KW-1185">Reference proteome</keyword>
<comment type="caution">
    <text evidence="17">The sequence shown here is derived from an EMBL/GenBank/DDBJ whole genome shotgun (WGS) entry which is preliminary data.</text>
</comment>
<feature type="modified residue" description="4-aspartylphosphate" evidence="13">
    <location>
        <position position="1220"/>
    </location>
</feature>
<dbReference type="OrthoDB" id="9809670at2"/>
<dbReference type="InterPro" id="IPR015943">
    <property type="entry name" value="WD40/YVTN_repeat-like_dom_sf"/>
</dbReference>
<sequence length="1432" mass="161316">MRLYREFIFVGVLLISCLSGVFSQEALLNFTQINTSDGLSQNSVQCMLKDQYGFMWFGTQDGLNKYDGYSFTVYRYKKNDPESLPANNITALYQTKDGYIWIGTRIGGLSRYDQKTNSFTNFREKAGDEKSLSSNRITFIYEDRRNRLWVGTESGLNVYNRKTRTFKRYLKTSDPGSLSNPRVYAVFQDSKGKMWVGTSRGLNLLDEKNGKFQHFYYSRADINSISNNSVNVIGEDGSGQLWVGTGAGLNLLNRETGKFLRFNTESDNNTSYETNPINCISKSGRDRFWVGTETKLHLFDTRKRTFVPINKSVSNKNWIPDNGIYSILEDPQGILWVGTASEGVNKYDKNLSFFPSYKASSGNENNADNVVRAFAEDASGNLYIGTDGGLQYFNRSRGTFTFYRHTHDKYGLSSNYISVLLKDKESDLIWIGTYDTGLNSFNPRNGTFHHYKVGKGISDINSIAVYALIEDRRGRIWIGTDGGGVNVLDKKTGIVEKYVHNSLDNNSISDNTVQALREDKGGNIWVGSYSSGISIVSPETKKVTRLNSQNSGLSSNVVSSLYEDKNGTMWVGTMEGGVNRFDPHTKRFKSYTEEEGLINNVINYISGDEQGRIWLSTNQGITCFDPKKESYRNFNVHNGLQSHEFNVGAGLKAKNGDIIFGGVSGFNIFHPASLARNTNIPSVVLTDFQLFNRKVVVGQKNSPLKESILSAREIHLSHSQSVFTIQFAALNFTIPEKNQYAYFLEGFDKDWNYVGNERKATYTNLNPGTYIFRVKASNNEGLWNNRDTSIKIVILPPYWMTWWFRLSLVTLIGFGAWSFYRFRIDLIKKQKARLEKQVQQRTEQISRQAEYLRHLNRELQTQSEELQAQSEELQVQAEELHSQSDQLYTMNLQLLKQQEQEQKARKKAEEARKEAEMANQAKSTFLATMSHEIRTPMNSVLGTASLLLETPLNHEQRGYAETINTSGEALLTLINDILDFSKIESGKMGLDCQYFSLRECIEEVLSLFSHETAQLGVELMYLIDPKVPSLIFSDRFRLRQILINLVGNASKFTKEGEILVAVTLGKTLKNEEVELCFEVRDTGIGISEENISKLFNAFSQIDSSSTRKFGGTGLGLVISERLTKLLGGEISVKSTAGAGASFCFTIKSKVSGSTDDLNSMPFDKLFKGKKILIVDDNETHLNILKRQLEAHKLYVFTAASGEEALRIFTGTKDLDLVITDLQMPGMDGITTSQRIKEINNLVPVILLSSLRNRVESKHPDLFSSIVIKPVSVSKLLVGLEKAFERPIDKSVPENANAANVLSVHFATETPLRILVAEDNLINQKLIITVLKKLGYQPDLAENGLEVIRMNDGNVYDLILMDVRMPEMDGLEATRKIRELSVNQPVIIAMTANAMVEDKEDCLKAGMDDFISKPFKVGDLMEKLKSCRRTLQG</sequence>
<dbReference type="Gene3D" id="2.60.40.10">
    <property type="entry name" value="Immunoglobulins"/>
    <property type="match status" value="1"/>
</dbReference>
<dbReference type="InterPro" id="IPR005467">
    <property type="entry name" value="His_kinase_dom"/>
</dbReference>
<dbReference type="InterPro" id="IPR011006">
    <property type="entry name" value="CheY-like_superfamily"/>
</dbReference>
<reference evidence="17 18" key="1">
    <citation type="submission" date="2019-09" db="EMBL/GenBank/DDBJ databases">
        <title>Pararcticibacter amylolyticus gen. nov., sp. nov., isolated from a rottenly hemp rope, and reclassification of Pedobacter tournemirensis as Pararcticibacter tournemirensis comb. nov.</title>
        <authorList>
            <person name="Cai Y."/>
        </authorList>
    </citation>
    <scope>NUCLEOTIDE SEQUENCE [LARGE SCALE GENOMIC DNA]</scope>
    <source>
        <strain evidence="17 18">TF5-37.2-LB10</strain>
    </source>
</reference>
<comment type="catalytic activity">
    <reaction evidence="1">
        <text>ATP + protein L-histidine = ADP + protein N-phospho-L-histidine.</text>
        <dbReference type="EC" id="2.7.13.3"/>
    </reaction>
</comment>
<evidence type="ECO:0000259" key="15">
    <source>
        <dbReference type="PROSITE" id="PS50109"/>
    </source>
</evidence>
<evidence type="ECO:0000256" key="14">
    <source>
        <dbReference type="SAM" id="Coils"/>
    </source>
</evidence>
<dbReference type="Gene3D" id="1.10.287.130">
    <property type="match status" value="1"/>
</dbReference>
<evidence type="ECO:0000256" key="8">
    <source>
        <dbReference type="ARBA" id="ARBA00022777"/>
    </source>
</evidence>
<evidence type="ECO:0000259" key="16">
    <source>
        <dbReference type="PROSITE" id="PS50110"/>
    </source>
</evidence>
<dbReference type="FunFam" id="2.60.40.10:FF:000791">
    <property type="entry name" value="Two-component system sensor histidine kinase/response regulator"/>
    <property type="match status" value="1"/>
</dbReference>
<evidence type="ECO:0000256" key="13">
    <source>
        <dbReference type="PROSITE-ProRule" id="PRU00169"/>
    </source>
</evidence>
<dbReference type="CDD" id="cd00082">
    <property type="entry name" value="HisKA"/>
    <property type="match status" value="1"/>
</dbReference>
<evidence type="ECO:0000256" key="6">
    <source>
        <dbReference type="ARBA" id="ARBA00022692"/>
    </source>
</evidence>
<dbReference type="Proteomes" id="UP000322918">
    <property type="component" value="Unassembled WGS sequence"/>
</dbReference>
<evidence type="ECO:0000256" key="9">
    <source>
        <dbReference type="ARBA" id="ARBA00022840"/>
    </source>
</evidence>
<dbReference type="PANTHER" id="PTHR45339:SF1">
    <property type="entry name" value="HYBRID SIGNAL TRANSDUCTION HISTIDINE KINASE J"/>
    <property type="match status" value="1"/>
</dbReference>
<dbReference type="SUPFAM" id="SSF55874">
    <property type="entry name" value="ATPase domain of HSP90 chaperone/DNA topoisomerase II/histidine kinase"/>
    <property type="match status" value="1"/>
</dbReference>
<dbReference type="InterPro" id="IPR013783">
    <property type="entry name" value="Ig-like_fold"/>
</dbReference>
<dbReference type="InterPro" id="IPR011123">
    <property type="entry name" value="Y_Y_Y"/>
</dbReference>
<evidence type="ECO:0000256" key="1">
    <source>
        <dbReference type="ARBA" id="ARBA00000085"/>
    </source>
</evidence>
<dbReference type="Pfam" id="PF02518">
    <property type="entry name" value="HATPase_c"/>
    <property type="match status" value="1"/>
</dbReference>
<dbReference type="Gene3D" id="3.40.50.2300">
    <property type="match status" value="2"/>
</dbReference>
<feature type="domain" description="Response regulatory" evidence="16">
    <location>
        <begin position="1312"/>
        <end position="1427"/>
    </location>
</feature>
<keyword evidence="11" id="KW-0902">Two-component regulatory system</keyword>
<dbReference type="InterPro" id="IPR036097">
    <property type="entry name" value="HisK_dim/P_sf"/>
</dbReference>
<evidence type="ECO:0000256" key="11">
    <source>
        <dbReference type="ARBA" id="ARBA00023012"/>
    </source>
</evidence>
<keyword evidence="12" id="KW-0472">Membrane</keyword>
<keyword evidence="14" id="KW-0175">Coiled coil</keyword>
<name>A0A5M9HFU5_9SPHI</name>
<dbReference type="InterPro" id="IPR011110">
    <property type="entry name" value="Reg_prop"/>
</dbReference>
<keyword evidence="9" id="KW-0067">ATP-binding</keyword>
<evidence type="ECO:0000313" key="17">
    <source>
        <dbReference type="EMBL" id="KAA8485866.1"/>
    </source>
</evidence>
<dbReference type="InterPro" id="IPR036890">
    <property type="entry name" value="HATPase_C_sf"/>
</dbReference>
<evidence type="ECO:0000256" key="12">
    <source>
        <dbReference type="ARBA" id="ARBA00023136"/>
    </source>
</evidence>
<dbReference type="RefSeq" id="WP_141816760.1">
    <property type="nucleotide sequence ID" value="NZ_VFPL01000002.1"/>
</dbReference>
<dbReference type="PROSITE" id="PS51257">
    <property type="entry name" value="PROKAR_LIPOPROTEIN"/>
    <property type="match status" value="1"/>
</dbReference>
<dbReference type="GO" id="GO:0000155">
    <property type="term" value="F:phosphorelay sensor kinase activity"/>
    <property type="evidence" value="ECO:0007669"/>
    <property type="project" value="InterPro"/>
</dbReference>
<dbReference type="SMART" id="SM00388">
    <property type="entry name" value="HisKA"/>
    <property type="match status" value="1"/>
</dbReference>
<keyword evidence="7" id="KW-0547">Nucleotide-binding</keyword>
<dbReference type="CDD" id="cd00146">
    <property type="entry name" value="PKD"/>
    <property type="match status" value="1"/>
</dbReference>
<evidence type="ECO:0000313" key="18">
    <source>
        <dbReference type="Proteomes" id="UP000322918"/>
    </source>
</evidence>
<dbReference type="GO" id="GO:0016020">
    <property type="term" value="C:membrane"/>
    <property type="evidence" value="ECO:0007669"/>
    <property type="project" value="UniProtKB-SubCell"/>
</dbReference>
<dbReference type="PRINTS" id="PR00344">
    <property type="entry name" value="BCTRLSENSOR"/>
</dbReference>
<keyword evidence="5" id="KW-0808">Transferase</keyword>
<dbReference type="InterPro" id="IPR003594">
    <property type="entry name" value="HATPase_dom"/>
</dbReference>
<dbReference type="Pfam" id="PF07495">
    <property type="entry name" value="Y_Y_Y"/>
    <property type="match status" value="1"/>
</dbReference>
<dbReference type="EMBL" id="VWNE01000003">
    <property type="protein sequence ID" value="KAA8485866.1"/>
    <property type="molecule type" value="Genomic_DNA"/>
</dbReference>
<comment type="subcellular location">
    <subcellularLocation>
        <location evidence="2">Membrane</location>
    </subcellularLocation>
</comment>
<protein>
    <recommendedName>
        <fullName evidence="3">histidine kinase</fullName>
        <ecNumber evidence="3">2.7.13.3</ecNumber>
    </recommendedName>
</protein>
<evidence type="ECO:0000256" key="7">
    <source>
        <dbReference type="ARBA" id="ARBA00022741"/>
    </source>
</evidence>
<dbReference type="SMART" id="SM00448">
    <property type="entry name" value="REC"/>
    <property type="match status" value="2"/>
</dbReference>
<dbReference type="Pfam" id="PF00512">
    <property type="entry name" value="HisKA"/>
    <property type="match status" value="1"/>
</dbReference>
<dbReference type="SUPFAM" id="SSF52172">
    <property type="entry name" value="CheY-like"/>
    <property type="match status" value="2"/>
</dbReference>
<feature type="modified residue" description="4-aspartylphosphate" evidence="13">
    <location>
        <position position="1361"/>
    </location>
</feature>
<dbReference type="FunFam" id="3.30.565.10:FF:000010">
    <property type="entry name" value="Sensor histidine kinase RcsC"/>
    <property type="match status" value="1"/>
</dbReference>
<dbReference type="SUPFAM" id="SSF47384">
    <property type="entry name" value="Homodimeric domain of signal transducing histidine kinase"/>
    <property type="match status" value="1"/>
</dbReference>
<dbReference type="Gene3D" id="3.30.565.10">
    <property type="entry name" value="Histidine kinase-like ATPase, C-terminal domain"/>
    <property type="match status" value="1"/>
</dbReference>
<dbReference type="SUPFAM" id="SSF63829">
    <property type="entry name" value="Calcium-dependent phosphotriesterase"/>
    <property type="match status" value="3"/>
</dbReference>
<dbReference type="InterPro" id="IPR003661">
    <property type="entry name" value="HisK_dim/P_dom"/>
</dbReference>
<dbReference type="InterPro" id="IPR004358">
    <property type="entry name" value="Sig_transdc_His_kin-like_C"/>
</dbReference>
<feature type="domain" description="Response regulatory" evidence="16">
    <location>
        <begin position="1170"/>
        <end position="1283"/>
    </location>
</feature>
<dbReference type="EC" id="2.7.13.3" evidence="3"/>
<evidence type="ECO:0000256" key="5">
    <source>
        <dbReference type="ARBA" id="ARBA00022679"/>
    </source>
</evidence>
<evidence type="ECO:0000256" key="2">
    <source>
        <dbReference type="ARBA" id="ARBA00004370"/>
    </source>
</evidence>
<proteinExistence type="predicted"/>
<evidence type="ECO:0000256" key="10">
    <source>
        <dbReference type="ARBA" id="ARBA00022989"/>
    </source>
</evidence>
<feature type="domain" description="Histidine kinase" evidence="15">
    <location>
        <begin position="928"/>
        <end position="1150"/>
    </location>
</feature>
<dbReference type="PROSITE" id="PS50109">
    <property type="entry name" value="HIS_KIN"/>
    <property type="match status" value="1"/>
</dbReference>
<dbReference type="GO" id="GO:0005524">
    <property type="term" value="F:ATP binding"/>
    <property type="evidence" value="ECO:0007669"/>
    <property type="project" value="UniProtKB-KW"/>
</dbReference>
<dbReference type="FunFam" id="1.10.287.130:FF:000004">
    <property type="entry name" value="Ethylene receptor 1"/>
    <property type="match status" value="1"/>
</dbReference>
<dbReference type="Pfam" id="PF00072">
    <property type="entry name" value="Response_reg"/>
    <property type="match status" value="2"/>
</dbReference>
<evidence type="ECO:0000256" key="3">
    <source>
        <dbReference type="ARBA" id="ARBA00012438"/>
    </source>
</evidence>
<dbReference type="CDD" id="cd17546">
    <property type="entry name" value="REC_hyHK_CKI1_RcsC-like"/>
    <property type="match status" value="1"/>
</dbReference>
<keyword evidence="4 13" id="KW-0597">Phosphoprotein</keyword>
<dbReference type="PANTHER" id="PTHR45339">
    <property type="entry name" value="HYBRID SIGNAL TRANSDUCTION HISTIDINE KINASE J"/>
    <property type="match status" value="1"/>
</dbReference>
<dbReference type="Pfam" id="PF07494">
    <property type="entry name" value="Reg_prop"/>
    <property type="match status" value="9"/>
</dbReference>
<dbReference type="PROSITE" id="PS50110">
    <property type="entry name" value="RESPONSE_REGULATORY"/>
    <property type="match status" value="2"/>
</dbReference>
<keyword evidence="6" id="KW-0812">Transmembrane</keyword>
<gene>
    <name evidence="17" type="ORF">F1649_02380</name>
</gene>
<keyword evidence="10" id="KW-1133">Transmembrane helix</keyword>
<feature type="coiled-coil region" evidence="14">
    <location>
        <begin position="824"/>
        <end position="921"/>
    </location>
</feature>
<dbReference type="InterPro" id="IPR001789">
    <property type="entry name" value="Sig_transdc_resp-reg_receiver"/>
</dbReference>